<dbReference type="PANTHER" id="PTHR24173">
    <property type="entry name" value="ANKYRIN REPEAT CONTAINING"/>
    <property type="match status" value="1"/>
</dbReference>
<reference evidence="4 5" key="1">
    <citation type="submission" date="2019-01" db="EMBL/GenBank/DDBJ databases">
        <title>A draft genome assembly of the solar-powered sea slug Elysia chlorotica.</title>
        <authorList>
            <person name="Cai H."/>
            <person name="Li Q."/>
            <person name="Fang X."/>
            <person name="Li J."/>
            <person name="Curtis N.E."/>
            <person name="Altenburger A."/>
            <person name="Shibata T."/>
            <person name="Feng M."/>
            <person name="Maeda T."/>
            <person name="Schwartz J.A."/>
            <person name="Shigenobu S."/>
            <person name="Lundholm N."/>
            <person name="Nishiyama T."/>
            <person name="Yang H."/>
            <person name="Hasebe M."/>
            <person name="Li S."/>
            <person name="Pierce S.K."/>
            <person name="Wang J."/>
        </authorList>
    </citation>
    <scope>NUCLEOTIDE SEQUENCE [LARGE SCALE GENOMIC DNA]</scope>
    <source>
        <strain evidence="4">EC2010</strain>
        <tissue evidence="4">Whole organism of an adult</tissue>
    </source>
</reference>
<evidence type="ECO:0000256" key="3">
    <source>
        <dbReference type="PROSITE-ProRule" id="PRU00023"/>
    </source>
</evidence>
<dbReference type="PROSITE" id="PS50297">
    <property type="entry name" value="ANK_REP_REGION"/>
    <property type="match status" value="2"/>
</dbReference>
<evidence type="ECO:0000256" key="1">
    <source>
        <dbReference type="ARBA" id="ARBA00022737"/>
    </source>
</evidence>
<feature type="non-terminal residue" evidence="4">
    <location>
        <position position="373"/>
    </location>
</feature>
<dbReference type="STRING" id="188477.A0A3S1BQY5"/>
<gene>
    <name evidence="4" type="ORF">EGW08_005622</name>
</gene>
<feature type="repeat" description="ANK" evidence="3">
    <location>
        <begin position="338"/>
        <end position="370"/>
    </location>
</feature>
<evidence type="ECO:0000256" key="2">
    <source>
        <dbReference type="ARBA" id="ARBA00023043"/>
    </source>
</evidence>
<dbReference type="SMART" id="SM00248">
    <property type="entry name" value="ANK"/>
    <property type="match status" value="4"/>
</dbReference>
<keyword evidence="2 3" id="KW-0040">ANK repeat</keyword>
<accession>A0A3S1BQY5</accession>
<dbReference type="PROSITE" id="PS50088">
    <property type="entry name" value="ANK_REPEAT"/>
    <property type="match status" value="2"/>
</dbReference>
<dbReference type="InterPro" id="IPR036770">
    <property type="entry name" value="Ankyrin_rpt-contain_sf"/>
</dbReference>
<dbReference type="OrthoDB" id="6100784at2759"/>
<dbReference type="SUPFAM" id="SSF48403">
    <property type="entry name" value="Ankyrin repeat"/>
    <property type="match status" value="2"/>
</dbReference>
<keyword evidence="1" id="KW-0677">Repeat</keyword>
<evidence type="ECO:0000313" key="4">
    <source>
        <dbReference type="EMBL" id="RUS86606.1"/>
    </source>
</evidence>
<protein>
    <recommendedName>
        <fullName evidence="6">SOCS box domain-containing protein</fullName>
    </recommendedName>
</protein>
<evidence type="ECO:0000313" key="5">
    <source>
        <dbReference type="Proteomes" id="UP000271974"/>
    </source>
</evidence>
<feature type="repeat" description="ANK" evidence="3">
    <location>
        <begin position="76"/>
        <end position="108"/>
    </location>
</feature>
<dbReference type="Proteomes" id="UP000271974">
    <property type="component" value="Unassembled WGS sequence"/>
</dbReference>
<evidence type="ECO:0008006" key="6">
    <source>
        <dbReference type="Google" id="ProtNLM"/>
    </source>
</evidence>
<dbReference type="EMBL" id="RQTK01000133">
    <property type="protein sequence ID" value="RUS86606.1"/>
    <property type="molecule type" value="Genomic_DNA"/>
</dbReference>
<dbReference type="Pfam" id="PF12796">
    <property type="entry name" value="Ank_2"/>
    <property type="match status" value="2"/>
</dbReference>
<keyword evidence="5" id="KW-1185">Reference proteome</keyword>
<feature type="non-terminal residue" evidence="4">
    <location>
        <position position="1"/>
    </location>
</feature>
<dbReference type="Gene3D" id="1.25.40.20">
    <property type="entry name" value="Ankyrin repeat-containing domain"/>
    <property type="match status" value="3"/>
</dbReference>
<dbReference type="PANTHER" id="PTHR24173:SF83">
    <property type="entry name" value="SOCS BOX DOMAIN-CONTAINING PROTEIN"/>
    <property type="match status" value="1"/>
</dbReference>
<dbReference type="InterPro" id="IPR002110">
    <property type="entry name" value="Ankyrin_rpt"/>
</dbReference>
<proteinExistence type="predicted"/>
<organism evidence="4 5">
    <name type="scientific">Elysia chlorotica</name>
    <name type="common">Eastern emerald elysia</name>
    <name type="synonym">Sea slug</name>
    <dbReference type="NCBI Taxonomy" id="188477"/>
    <lineage>
        <taxon>Eukaryota</taxon>
        <taxon>Metazoa</taxon>
        <taxon>Spiralia</taxon>
        <taxon>Lophotrochozoa</taxon>
        <taxon>Mollusca</taxon>
        <taxon>Gastropoda</taxon>
        <taxon>Heterobranchia</taxon>
        <taxon>Euthyneura</taxon>
        <taxon>Panpulmonata</taxon>
        <taxon>Sacoglossa</taxon>
        <taxon>Placobranchoidea</taxon>
        <taxon>Plakobranchidae</taxon>
        <taxon>Elysia</taxon>
    </lineage>
</organism>
<dbReference type="AlphaFoldDB" id="A0A3S1BQY5"/>
<name>A0A3S1BQY5_ELYCH</name>
<comment type="caution">
    <text evidence="4">The sequence shown here is derived from an EMBL/GenBank/DDBJ whole genome shotgun (WGS) entry which is preliminary data.</text>
</comment>
<sequence length="373" mass="41650">PPAPNVDAVCELAGMGDTVWLSAALKALPPETAGETFRDRDLATPLHRACSSGHMHAAEAIIGRLGREVIYVRDVYGRTPLHCAIYYHRLELVSYLLHLGADTKVKDGLGLSCYRLIKRLGRADTEFLLSRLEPGVLEASLVLHFLECAFELGLTELCRRLCELVDPVESPFYRPPLHQAAEIGDELDVISDLDVILDGVIDTSCHRRDTRDANGHLAFHYACQHGHGEIAGLLYFSDMDNADFCRGVRLALTWRRYQTVQMLTALRPEFTLDQATLSTVVKELDTHLSRMGRFVLPVLRQSPILLARFVPQAAAINDTNILSLLLNLQVPMNGYDLMRRTALHEACQKGHEKACRFLLQHGAEPAVRDWRGA</sequence>